<sequence>MFSIAINTELGALMLFVIFSLIAANKASKLIYYRTEKELHKRTRKMVFWTVSLTVLAATMAAADIFLALNAHPLLWLDRLLLRTPLAFIGVLFVWFGAMPRVRMLLARTRMQTDAVPDLSRRRQATEPLLVAPYQFAALIGAGLFYFAFVPPIPFAWTYLTIPLTLLTVLACFLWMLQSHRNRKATESMQTYIYRPWGRRLRLTGTYAAIAAVCSVPLLTAMQGSKLPDRLNMMTGKPDYGMAAAAAGHNHHQASDPVLASAAVPVTELTGPQSGKADRKFALTAKKKSVQLSSGKTVDAWTYNGQIPGPEIRVKKGQLVEVTLLNEDIEGGVTLHWHGLDVPNAEDGVAGATQNAVMPGGKHTYRFMAEQVGTFWYHSHQNSKEAVQKGLFGALIVEPDEDTHAEAYEDITIMTHVWDDAGMAIGADDTLQSKAIAPGTPVRLRLINTDDWVRQSYSLTGTTFQVAAIDGTDLHEPGDLNNQRLELITGGRYDVTFIMPDHPVLLSVGRGKKLGLLMSPDGKGEPPAIPQTTVFDPTHYGTAAKTPFGQDSKFDREFTMILDNRFAFYNGGFAAYDTINGQVFPNTPMFVVRENELVKTTIVNRSSVDHPMHLHGHHMLVLSRNGEDVTGSPWWSDTLDVAPGEVYEVAFLADNPGLWMDHCHNLKHAAAGMTMHLMYEGVISPFEVGTETHNHPE</sequence>
<comment type="caution">
    <text evidence="6">The sequence shown here is derived from an EMBL/GenBank/DDBJ whole genome shotgun (WGS) entry which is preliminary data.</text>
</comment>
<feature type="transmembrane region" description="Helical" evidence="3">
    <location>
        <begin position="203"/>
        <end position="222"/>
    </location>
</feature>
<keyword evidence="1" id="KW-0479">Metal-binding</keyword>
<gene>
    <name evidence="6" type="ORF">J2T15_002886</name>
</gene>
<feature type="transmembrane region" description="Helical" evidence="3">
    <location>
        <begin position="80"/>
        <end position="98"/>
    </location>
</feature>
<evidence type="ECO:0000256" key="2">
    <source>
        <dbReference type="ARBA" id="ARBA00023002"/>
    </source>
</evidence>
<evidence type="ECO:0000313" key="7">
    <source>
        <dbReference type="Proteomes" id="UP001229346"/>
    </source>
</evidence>
<feature type="domain" description="Plastocyanin-like" evidence="5">
    <location>
        <begin position="286"/>
        <end position="401"/>
    </location>
</feature>
<evidence type="ECO:0000259" key="4">
    <source>
        <dbReference type="Pfam" id="PF07731"/>
    </source>
</evidence>
<evidence type="ECO:0000259" key="5">
    <source>
        <dbReference type="Pfam" id="PF07732"/>
    </source>
</evidence>
<dbReference type="InterPro" id="IPR045087">
    <property type="entry name" value="Cu-oxidase_fam"/>
</dbReference>
<feature type="transmembrane region" description="Helical" evidence="3">
    <location>
        <begin position="6"/>
        <end position="25"/>
    </location>
</feature>
<name>A0ABT9U1D3_PAEHA</name>
<dbReference type="PANTHER" id="PTHR11709">
    <property type="entry name" value="MULTI-COPPER OXIDASE"/>
    <property type="match status" value="1"/>
</dbReference>
<dbReference type="RefSeq" id="WP_307204645.1">
    <property type="nucleotide sequence ID" value="NZ_JAUSSU010000005.1"/>
</dbReference>
<dbReference type="PROSITE" id="PS00080">
    <property type="entry name" value="MULTICOPPER_OXIDASE2"/>
    <property type="match status" value="1"/>
</dbReference>
<feature type="transmembrane region" description="Helical" evidence="3">
    <location>
        <begin position="46"/>
        <end position="68"/>
    </location>
</feature>
<dbReference type="InterPro" id="IPR011707">
    <property type="entry name" value="Cu-oxidase-like_N"/>
</dbReference>
<proteinExistence type="predicted"/>
<evidence type="ECO:0000256" key="3">
    <source>
        <dbReference type="SAM" id="Phobius"/>
    </source>
</evidence>
<keyword evidence="3" id="KW-1133">Transmembrane helix</keyword>
<accession>A0ABT9U1D3</accession>
<dbReference type="Pfam" id="PF07731">
    <property type="entry name" value="Cu-oxidase_2"/>
    <property type="match status" value="1"/>
</dbReference>
<dbReference type="InterPro" id="IPR011706">
    <property type="entry name" value="Cu-oxidase_C"/>
</dbReference>
<dbReference type="Gene3D" id="2.60.40.420">
    <property type="entry name" value="Cupredoxins - blue copper proteins"/>
    <property type="match status" value="2"/>
</dbReference>
<evidence type="ECO:0000313" key="6">
    <source>
        <dbReference type="EMBL" id="MDQ0113445.1"/>
    </source>
</evidence>
<dbReference type="CDD" id="cd04202">
    <property type="entry name" value="CuRO_D2_2dMcoN_like"/>
    <property type="match status" value="1"/>
</dbReference>
<feature type="transmembrane region" description="Helical" evidence="3">
    <location>
        <begin position="155"/>
        <end position="177"/>
    </location>
</feature>
<keyword evidence="3" id="KW-0472">Membrane</keyword>
<evidence type="ECO:0000256" key="1">
    <source>
        <dbReference type="ARBA" id="ARBA00022723"/>
    </source>
</evidence>
<dbReference type="EMBL" id="JAUSSU010000005">
    <property type="protein sequence ID" value="MDQ0113445.1"/>
    <property type="molecule type" value="Genomic_DNA"/>
</dbReference>
<keyword evidence="7" id="KW-1185">Reference proteome</keyword>
<feature type="transmembrane region" description="Helical" evidence="3">
    <location>
        <begin position="129"/>
        <end position="149"/>
    </location>
</feature>
<keyword evidence="2" id="KW-0560">Oxidoreductase</keyword>
<dbReference type="InterPro" id="IPR002355">
    <property type="entry name" value="Cu_oxidase_Cu_BS"/>
</dbReference>
<dbReference type="InterPro" id="IPR008972">
    <property type="entry name" value="Cupredoxin"/>
</dbReference>
<keyword evidence="3" id="KW-0812">Transmembrane</keyword>
<dbReference type="SUPFAM" id="SSF49503">
    <property type="entry name" value="Cupredoxins"/>
    <property type="match status" value="3"/>
</dbReference>
<protein>
    <submittedName>
        <fullName evidence="6">FtsP/CotA-like multicopper oxidase with cupredoxin domain</fullName>
    </submittedName>
</protein>
<dbReference type="Pfam" id="PF07732">
    <property type="entry name" value="Cu-oxidase_3"/>
    <property type="match status" value="1"/>
</dbReference>
<dbReference type="Proteomes" id="UP001229346">
    <property type="component" value="Unassembled WGS sequence"/>
</dbReference>
<organism evidence="6 7">
    <name type="scientific">Paenibacillus harenae</name>
    <dbReference type="NCBI Taxonomy" id="306543"/>
    <lineage>
        <taxon>Bacteria</taxon>
        <taxon>Bacillati</taxon>
        <taxon>Bacillota</taxon>
        <taxon>Bacilli</taxon>
        <taxon>Bacillales</taxon>
        <taxon>Paenibacillaceae</taxon>
        <taxon>Paenibacillus</taxon>
    </lineage>
</organism>
<reference evidence="6 7" key="1">
    <citation type="submission" date="2023-07" db="EMBL/GenBank/DDBJ databases">
        <title>Sorghum-associated microbial communities from plants grown in Nebraska, USA.</title>
        <authorList>
            <person name="Schachtman D."/>
        </authorList>
    </citation>
    <scope>NUCLEOTIDE SEQUENCE [LARGE SCALE GENOMIC DNA]</scope>
    <source>
        <strain evidence="6 7">CC482</strain>
    </source>
</reference>
<feature type="domain" description="Plastocyanin-like" evidence="4">
    <location>
        <begin position="566"/>
        <end position="678"/>
    </location>
</feature>